<feature type="region of interest" description="Disordered" evidence="1">
    <location>
        <begin position="1"/>
        <end position="134"/>
    </location>
</feature>
<accession>A0A5A7VRF7</accession>
<sequence length="174" mass="18988">MHVIAATVEHSSSRSARAGSRADHHLFEQPRFTDGSRPALLADLFRHPPRPSQTPPPRGSPVVAAPVTPPSSVASPEPSSLERNAATCNAAEPHSRPEQRRRAFDPEPDSRSRFVSPLDPNVKPQRAHPQVVPPFYRKLSRTRTAPVPELSRAYAQAEPISAFPAELPSFFGAT</sequence>
<feature type="compositionally biased region" description="Low complexity" evidence="1">
    <location>
        <begin position="60"/>
        <end position="79"/>
    </location>
</feature>
<gene>
    <name evidence="2" type="ORF">E6C27_scaffold352G00470</name>
</gene>
<feature type="compositionally biased region" description="Basic and acidic residues" evidence="1">
    <location>
        <begin position="93"/>
        <end position="112"/>
    </location>
</feature>
<evidence type="ECO:0000313" key="2">
    <source>
        <dbReference type="EMBL" id="KAA0067729.1"/>
    </source>
</evidence>
<evidence type="ECO:0000256" key="1">
    <source>
        <dbReference type="SAM" id="MobiDB-lite"/>
    </source>
</evidence>
<protein>
    <submittedName>
        <fullName evidence="2">Uncharacterized protein</fullName>
    </submittedName>
</protein>
<feature type="compositionally biased region" description="Pro residues" evidence="1">
    <location>
        <begin position="50"/>
        <end position="59"/>
    </location>
</feature>
<organism evidence="2 3">
    <name type="scientific">Cucumis melo var. makuwa</name>
    <name type="common">Oriental melon</name>
    <dbReference type="NCBI Taxonomy" id="1194695"/>
    <lineage>
        <taxon>Eukaryota</taxon>
        <taxon>Viridiplantae</taxon>
        <taxon>Streptophyta</taxon>
        <taxon>Embryophyta</taxon>
        <taxon>Tracheophyta</taxon>
        <taxon>Spermatophyta</taxon>
        <taxon>Magnoliopsida</taxon>
        <taxon>eudicotyledons</taxon>
        <taxon>Gunneridae</taxon>
        <taxon>Pentapetalae</taxon>
        <taxon>rosids</taxon>
        <taxon>fabids</taxon>
        <taxon>Cucurbitales</taxon>
        <taxon>Cucurbitaceae</taxon>
        <taxon>Benincaseae</taxon>
        <taxon>Cucumis</taxon>
    </lineage>
</organism>
<name>A0A5A7VRF7_CUCMM</name>
<comment type="caution">
    <text evidence="2">The sequence shown here is derived from an EMBL/GenBank/DDBJ whole genome shotgun (WGS) entry which is preliminary data.</text>
</comment>
<dbReference type="EMBL" id="SSTE01000369">
    <property type="protein sequence ID" value="KAA0067729.1"/>
    <property type="molecule type" value="Genomic_DNA"/>
</dbReference>
<dbReference type="AlphaFoldDB" id="A0A5A7VRF7"/>
<evidence type="ECO:0000313" key="3">
    <source>
        <dbReference type="Proteomes" id="UP000321393"/>
    </source>
</evidence>
<reference evidence="2 3" key="1">
    <citation type="submission" date="2019-08" db="EMBL/GenBank/DDBJ databases">
        <title>Draft genome sequences of two oriental melons (Cucumis melo L. var makuwa).</title>
        <authorList>
            <person name="Kwon S.-Y."/>
        </authorList>
    </citation>
    <scope>NUCLEOTIDE SEQUENCE [LARGE SCALE GENOMIC DNA]</scope>
    <source>
        <strain evidence="3">cv. SW 3</strain>
        <tissue evidence="2">Leaf</tissue>
    </source>
</reference>
<proteinExistence type="predicted"/>
<dbReference type="Proteomes" id="UP000321393">
    <property type="component" value="Unassembled WGS sequence"/>
</dbReference>